<dbReference type="GO" id="GO:0006457">
    <property type="term" value="P:protein folding"/>
    <property type="evidence" value="ECO:0007669"/>
    <property type="project" value="InterPro"/>
</dbReference>
<dbReference type="GO" id="GO:0003755">
    <property type="term" value="F:peptidyl-prolyl cis-trans isomerase activity"/>
    <property type="evidence" value="ECO:0007669"/>
    <property type="project" value="UniProtKB-UniRule"/>
</dbReference>
<proteinExistence type="inferred from homology"/>
<accession>A0A4V2Q8T3</accession>
<dbReference type="Pfam" id="PF00160">
    <property type="entry name" value="Pro_isomerase"/>
    <property type="match status" value="1"/>
</dbReference>
<dbReference type="EMBL" id="SLUI01000004">
    <property type="protein sequence ID" value="TCL38287.1"/>
    <property type="molecule type" value="Genomic_DNA"/>
</dbReference>
<feature type="signal peptide" evidence="7">
    <location>
        <begin position="1"/>
        <end position="26"/>
    </location>
</feature>
<keyword evidence="4" id="KW-0677">Repeat</keyword>
<dbReference type="CDD" id="cd00317">
    <property type="entry name" value="cyclophilin"/>
    <property type="match status" value="1"/>
</dbReference>
<evidence type="ECO:0000259" key="9">
    <source>
        <dbReference type="PROSITE" id="PS50072"/>
    </source>
</evidence>
<evidence type="ECO:0000256" key="3">
    <source>
        <dbReference type="ARBA" id="ARBA00022574"/>
    </source>
</evidence>
<name>A0A4V2Q8T3_9FIRM</name>
<feature type="domain" description="PPIase cyclophilin-type" evidence="9">
    <location>
        <begin position="52"/>
        <end position="203"/>
    </location>
</feature>
<evidence type="ECO:0000313" key="11">
    <source>
        <dbReference type="Proteomes" id="UP000295063"/>
    </source>
</evidence>
<keyword evidence="7" id="KW-0732">Signal</keyword>
<dbReference type="PANTHER" id="PTHR45625:SF4">
    <property type="entry name" value="PEPTIDYLPROLYL ISOMERASE DOMAIN AND WD REPEAT-CONTAINING PROTEIN 1"/>
    <property type="match status" value="1"/>
</dbReference>
<sequence>MGKRTIMMMLFVAATLLLTACGGAQSAPPAANPPVQNNAPAAEPAKQTPAQANSIAKFETTKGNFTVELFEDKTPVTAKNFIDLANKGFYNGTLFHRVIDNFMIQGGDPQGNGTGGPGYTIPDEFHPSLKHTGPGLLSMANRGPNTGGSQFFITLAPTPWLDNKHAIFGKVIEGLDVVQKIGKVKTGANDKPVEDVVVKKITIEKR</sequence>
<evidence type="ECO:0000256" key="1">
    <source>
        <dbReference type="ARBA" id="ARBA00000971"/>
    </source>
</evidence>
<dbReference type="SUPFAM" id="SSF50891">
    <property type="entry name" value="Cyclophilin-like"/>
    <property type="match status" value="1"/>
</dbReference>
<evidence type="ECO:0000256" key="4">
    <source>
        <dbReference type="ARBA" id="ARBA00022737"/>
    </source>
</evidence>
<organism evidence="10 11">
    <name type="scientific">Anaerospora hongkongensis</name>
    <dbReference type="NCBI Taxonomy" id="244830"/>
    <lineage>
        <taxon>Bacteria</taxon>
        <taxon>Bacillati</taxon>
        <taxon>Bacillota</taxon>
        <taxon>Negativicutes</taxon>
        <taxon>Selenomonadales</taxon>
        <taxon>Sporomusaceae</taxon>
        <taxon>Anaerospora</taxon>
    </lineage>
</organism>
<comment type="similarity">
    <text evidence="7">Belongs to the cyclophilin-type PPIase family.</text>
</comment>
<keyword evidence="6 7" id="KW-0413">Isomerase</keyword>
<dbReference type="Proteomes" id="UP000295063">
    <property type="component" value="Unassembled WGS sequence"/>
</dbReference>
<dbReference type="RefSeq" id="WP_132078062.1">
    <property type="nucleotide sequence ID" value="NZ_DALYTA010000036.1"/>
</dbReference>
<dbReference type="InterPro" id="IPR029000">
    <property type="entry name" value="Cyclophilin-like_dom_sf"/>
</dbReference>
<dbReference type="OrthoDB" id="9807797at2"/>
<comment type="catalytic activity">
    <reaction evidence="1 7">
        <text>[protein]-peptidylproline (omega=180) = [protein]-peptidylproline (omega=0)</text>
        <dbReference type="Rhea" id="RHEA:16237"/>
        <dbReference type="Rhea" id="RHEA-COMP:10747"/>
        <dbReference type="Rhea" id="RHEA-COMP:10748"/>
        <dbReference type="ChEBI" id="CHEBI:83833"/>
        <dbReference type="ChEBI" id="CHEBI:83834"/>
        <dbReference type="EC" id="5.2.1.8"/>
    </reaction>
</comment>
<keyword evidence="11" id="KW-1185">Reference proteome</keyword>
<dbReference type="AlphaFoldDB" id="A0A4V2Q8T3"/>
<keyword evidence="3" id="KW-0853">WD repeat</keyword>
<comment type="caution">
    <text evidence="10">The sequence shown here is derived from an EMBL/GenBank/DDBJ whole genome shotgun (WGS) entry which is preliminary data.</text>
</comment>
<dbReference type="PROSITE" id="PS50072">
    <property type="entry name" value="CSA_PPIASE_2"/>
    <property type="match status" value="1"/>
</dbReference>
<feature type="compositionally biased region" description="Low complexity" evidence="8">
    <location>
        <begin position="27"/>
        <end position="45"/>
    </location>
</feature>
<comment type="function">
    <text evidence="2 7">PPIases accelerate the folding of proteins. It catalyzes the cis-trans isomerization of proline imidic peptide bonds in oligopeptides.</text>
</comment>
<evidence type="ECO:0000256" key="8">
    <source>
        <dbReference type="SAM" id="MobiDB-lite"/>
    </source>
</evidence>
<dbReference type="PANTHER" id="PTHR45625">
    <property type="entry name" value="PEPTIDYL-PROLYL CIS-TRANS ISOMERASE-RELATED"/>
    <property type="match status" value="1"/>
</dbReference>
<evidence type="ECO:0000256" key="2">
    <source>
        <dbReference type="ARBA" id="ARBA00002388"/>
    </source>
</evidence>
<evidence type="ECO:0000313" key="10">
    <source>
        <dbReference type="EMBL" id="TCL38287.1"/>
    </source>
</evidence>
<feature type="region of interest" description="Disordered" evidence="8">
    <location>
        <begin position="26"/>
        <end position="50"/>
    </location>
</feature>
<protein>
    <recommendedName>
        <fullName evidence="7">Peptidyl-prolyl cis-trans isomerase</fullName>
        <shortName evidence="7">PPIase</shortName>
        <ecNumber evidence="7">5.2.1.8</ecNumber>
    </recommendedName>
</protein>
<dbReference type="EC" id="5.2.1.8" evidence="7"/>
<feature type="chain" id="PRO_5021007568" description="Peptidyl-prolyl cis-trans isomerase" evidence="7">
    <location>
        <begin position="27"/>
        <end position="206"/>
    </location>
</feature>
<evidence type="ECO:0000256" key="5">
    <source>
        <dbReference type="ARBA" id="ARBA00023110"/>
    </source>
</evidence>
<dbReference type="InterPro" id="IPR020892">
    <property type="entry name" value="Cyclophilin-type_PPIase_CS"/>
</dbReference>
<keyword evidence="5 7" id="KW-0697">Rotamase</keyword>
<reference evidence="10 11" key="1">
    <citation type="submission" date="2019-03" db="EMBL/GenBank/DDBJ databases">
        <title>Genomic Encyclopedia of Type Strains, Phase IV (KMG-IV): sequencing the most valuable type-strain genomes for metagenomic binning, comparative biology and taxonomic classification.</title>
        <authorList>
            <person name="Goeker M."/>
        </authorList>
    </citation>
    <scope>NUCLEOTIDE SEQUENCE [LARGE SCALE GENOMIC DNA]</scope>
    <source>
        <strain evidence="10 11">DSM 15969</strain>
    </source>
</reference>
<evidence type="ECO:0000256" key="7">
    <source>
        <dbReference type="RuleBase" id="RU363019"/>
    </source>
</evidence>
<dbReference type="InterPro" id="IPR002130">
    <property type="entry name" value="Cyclophilin-type_PPIase_dom"/>
</dbReference>
<dbReference type="PROSITE" id="PS51257">
    <property type="entry name" value="PROKAR_LIPOPROTEIN"/>
    <property type="match status" value="1"/>
</dbReference>
<dbReference type="InterPro" id="IPR044666">
    <property type="entry name" value="Cyclophilin_A-like"/>
</dbReference>
<gene>
    <name evidence="10" type="ORF">EV210_104271</name>
</gene>
<dbReference type="FunFam" id="2.40.100.10:FF:000003">
    <property type="entry name" value="Peptidylprolyl isomerase domain and WD repeat-containing 1"/>
    <property type="match status" value="1"/>
</dbReference>
<dbReference type="PRINTS" id="PR00153">
    <property type="entry name" value="CSAPPISMRASE"/>
</dbReference>
<dbReference type="PROSITE" id="PS00170">
    <property type="entry name" value="CSA_PPIASE_1"/>
    <property type="match status" value="1"/>
</dbReference>
<dbReference type="Gene3D" id="2.40.100.10">
    <property type="entry name" value="Cyclophilin-like"/>
    <property type="match status" value="1"/>
</dbReference>
<evidence type="ECO:0000256" key="6">
    <source>
        <dbReference type="ARBA" id="ARBA00023235"/>
    </source>
</evidence>